<feature type="transmembrane region" description="Helical" evidence="8">
    <location>
        <begin position="411"/>
        <end position="435"/>
    </location>
</feature>
<proteinExistence type="inferred from homology"/>
<feature type="domain" description="Major facilitator superfamily (MFS) profile" evidence="9">
    <location>
        <begin position="61"/>
        <end position="499"/>
    </location>
</feature>
<evidence type="ECO:0000313" key="10">
    <source>
        <dbReference type="EMBL" id="KAF7716381.1"/>
    </source>
</evidence>
<comment type="subcellular location">
    <subcellularLocation>
        <location evidence="1">Membrane</location>
        <topology evidence="1">Multi-pass membrane protein</topology>
    </subcellularLocation>
</comment>
<dbReference type="GO" id="GO:0005351">
    <property type="term" value="F:carbohydrate:proton symporter activity"/>
    <property type="evidence" value="ECO:0007669"/>
    <property type="project" value="TreeGrafter"/>
</dbReference>
<dbReference type="PROSITE" id="PS00216">
    <property type="entry name" value="SUGAR_TRANSPORT_1"/>
    <property type="match status" value="1"/>
</dbReference>
<feature type="transmembrane region" description="Helical" evidence="8">
    <location>
        <begin position="447"/>
        <end position="465"/>
    </location>
</feature>
<dbReference type="AlphaFoldDB" id="A0A8J8W6V5"/>
<feature type="transmembrane region" description="Helical" evidence="8">
    <location>
        <begin position="160"/>
        <end position="178"/>
    </location>
</feature>
<sequence>MSQKEGAGVVHHESTLDHVTLNKEPQGQIREVNAASVALAAAVAAQPPRLLSTNMIKLYMIMGICYLVSTMNGFDSSLMGAINAMKPYQDSFGLSGAGSSSGVVFIIYNLGQIAAFPFCGLLADGYGRRICIFVGCLIVWIGTAIQAPATTMSMFMGGRFLLGFGASLASAAAPAWCVELSHPAYRGTMAGMYNNFWWLGNILAGWTTYGSNLHLQTSWAWRIPTIVQAGMPGIVLVSVLFFPESPRWLIAKDRREEALDVLAKYHGEGDRHHPIVQLQYHEITEQISATHNDNPWWDFRELVNTKAARYRLSLLVLMSLFGQWSGNNVVSYFMPQMIIQAGITDPSKQLLINAINPIFSMIGAIYGATLLDKLGRRTMLLAGLTGGLIAYIMLTAFTAETPNNPNLSYGVIVSIYLFGIIFAWGFTPLQTLYAVEVLENRTRAKGSGLNFLVLNVAMVVNTYGISVGIDKIGWKLYLVYIAWIIVEMAVIYFFFVETAGKTLEELKEIFDSPNPRNASLKRTKVEIDQTGNVVGMEA</sequence>
<feature type="transmembrane region" description="Helical" evidence="8">
    <location>
        <begin position="310"/>
        <end position="330"/>
    </location>
</feature>
<feature type="transmembrane region" description="Helical" evidence="8">
    <location>
        <begin position="102"/>
        <end position="123"/>
    </location>
</feature>
<dbReference type="Gene3D" id="1.20.1250.20">
    <property type="entry name" value="MFS general substrate transporter like domains"/>
    <property type="match status" value="1"/>
</dbReference>
<dbReference type="Proteomes" id="UP000631181">
    <property type="component" value="Unassembled WGS sequence"/>
</dbReference>
<keyword evidence="6 8" id="KW-0472">Membrane</keyword>
<dbReference type="InterPro" id="IPR005828">
    <property type="entry name" value="MFS_sugar_transport-like"/>
</dbReference>
<comment type="caution">
    <text evidence="10">The sequence shown here is derived from an EMBL/GenBank/DDBJ whole genome shotgun (WGS) entry which is preliminary data.</text>
</comment>
<feature type="transmembrane region" description="Helical" evidence="8">
    <location>
        <begin position="58"/>
        <end position="82"/>
    </location>
</feature>
<keyword evidence="5 8" id="KW-1133">Transmembrane helix</keyword>
<keyword evidence="11" id="KW-1185">Reference proteome</keyword>
<feature type="transmembrane region" description="Helical" evidence="8">
    <location>
        <begin position="378"/>
        <end position="399"/>
    </location>
</feature>
<dbReference type="Pfam" id="PF00083">
    <property type="entry name" value="Sugar_tr"/>
    <property type="match status" value="1"/>
</dbReference>
<feature type="transmembrane region" description="Helical" evidence="8">
    <location>
        <begin position="190"/>
        <end position="209"/>
    </location>
</feature>
<gene>
    <name evidence="10" type="ORF">PECM_005684</name>
</gene>
<dbReference type="PRINTS" id="PR00171">
    <property type="entry name" value="SUGRTRNSPORT"/>
</dbReference>
<evidence type="ECO:0000313" key="11">
    <source>
        <dbReference type="Proteomes" id="UP000631181"/>
    </source>
</evidence>
<name>A0A8J8W6V5_9EURO</name>
<evidence type="ECO:0000256" key="6">
    <source>
        <dbReference type="ARBA" id="ARBA00023136"/>
    </source>
</evidence>
<feature type="transmembrane region" description="Helical" evidence="8">
    <location>
        <begin position="130"/>
        <end position="148"/>
    </location>
</feature>
<evidence type="ECO:0000256" key="2">
    <source>
        <dbReference type="ARBA" id="ARBA00010992"/>
    </source>
</evidence>
<dbReference type="PANTHER" id="PTHR48022">
    <property type="entry name" value="PLASTIDIC GLUCOSE TRANSPORTER 4"/>
    <property type="match status" value="1"/>
</dbReference>
<accession>A0A8J8W6V5</accession>
<dbReference type="InterPro" id="IPR003663">
    <property type="entry name" value="Sugar/inositol_transpt"/>
</dbReference>
<dbReference type="InterPro" id="IPR005829">
    <property type="entry name" value="Sugar_transporter_CS"/>
</dbReference>
<dbReference type="SUPFAM" id="SSF103473">
    <property type="entry name" value="MFS general substrate transporter"/>
    <property type="match status" value="1"/>
</dbReference>
<keyword evidence="4 8" id="KW-0812">Transmembrane</keyword>
<dbReference type="PANTHER" id="PTHR48022:SF70">
    <property type="entry name" value="MONOSACCHARIDE TRANSPORTER, PUTATIVE (AFU_ORTHOLOGUE AFUA_5G14540)-RELATED"/>
    <property type="match status" value="1"/>
</dbReference>
<dbReference type="NCBIfam" id="TIGR00879">
    <property type="entry name" value="SP"/>
    <property type="match status" value="1"/>
</dbReference>
<reference evidence="10" key="1">
    <citation type="journal article" date="2020" name="Front. Microbiol.">
        <title>Gene regulatory networks of Penicillium echinulatum 2HH and Penicillium oxalicum 114-2 inferred by a computational biology approach.</title>
        <authorList>
            <person name="Lenz A.R."/>
            <person name="Galan-Vasquez E."/>
            <person name="Balbinot E."/>
            <person name="De Abreu F.P."/>
            <person name="De Oliveira N.S."/>
            <person name="Da Rosa L.O."/>
            <person name="De Avila E Silva S."/>
            <person name="Camassola M."/>
            <person name="Dillon A.J.P."/>
            <person name="Perez-Rueda E."/>
        </authorList>
    </citation>
    <scope>NUCLEOTIDE SEQUENCE</scope>
    <source>
        <strain evidence="10">S1M29</strain>
    </source>
</reference>
<evidence type="ECO:0000259" key="9">
    <source>
        <dbReference type="PROSITE" id="PS50850"/>
    </source>
</evidence>
<organism evidence="10 11">
    <name type="scientific">Penicillium ucsense</name>
    <dbReference type="NCBI Taxonomy" id="2839758"/>
    <lineage>
        <taxon>Eukaryota</taxon>
        <taxon>Fungi</taxon>
        <taxon>Dikarya</taxon>
        <taxon>Ascomycota</taxon>
        <taxon>Pezizomycotina</taxon>
        <taxon>Eurotiomycetes</taxon>
        <taxon>Eurotiomycetidae</taxon>
        <taxon>Eurotiales</taxon>
        <taxon>Aspergillaceae</taxon>
        <taxon>Penicillium</taxon>
    </lineage>
</organism>
<evidence type="ECO:0000256" key="5">
    <source>
        <dbReference type="ARBA" id="ARBA00022989"/>
    </source>
</evidence>
<evidence type="ECO:0000256" key="4">
    <source>
        <dbReference type="ARBA" id="ARBA00022692"/>
    </source>
</evidence>
<keyword evidence="3 7" id="KW-0813">Transport</keyword>
<feature type="transmembrane region" description="Helical" evidence="8">
    <location>
        <begin position="221"/>
        <end position="242"/>
    </location>
</feature>
<dbReference type="GO" id="GO:0016020">
    <property type="term" value="C:membrane"/>
    <property type="evidence" value="ECO:0007669"/>
    <property type="project" value="UniProtKB-SubCell"/>
</dbReference>
<dbReference type="InterPro" id="IPR020846">
    <property type="entry name" value="MFS_dom"/>
</dbReference>
<dbReference type="PROSITE" id="PS50850">
    <property type="entry name" value="MFS"/>
    <property type="match status" value="1"/>
</dbReference>
<protein>
    <submittedName>
        <fullName evidence="10">MFS-type cellodextrin transporter CdtG</fullName>
    </submittedName>
</protein>
<dbReference type="OrthoDB" id="6133115at2759"/>
<feature type="transmembrane region" description="Helical" evidence="8">
    <location>
        <begin position="477"/>
        <end position="496"/>
    </location>
</feature>
<dbReference type="InterPro" id="IPR050360">
    <property type="entry name" value="MFS_Sugar_Transporters"/>
</dbReference>
<evidence type="ECO:0000256" key="3">
    <source>
        <dbReference type="ARBA" id="ARBA00022448"/>
    </source>
</evidence>
<dbReference type="InterPro" id="IPR036259">
    <property type="entry name" value="MFS_trans_sf"/>
</dbReference>
<comment type="similarity">
    <text evidence="2 7">Belongs to the major facilitator superfamily. Sugar transporter (TC 2.A.1.1) family.</text>
</comment>
<evidence type="ECO:0000256" key="1">
    <source>
        <dbReference type="ARBA" id="ARBA00004141"/>
    </source>
</evidence>
<evidence type="ECO:0000256" key="7">
    <source>
        <dbReference type="RuleBase" id="RU003346"/>
    </source>
</evidence>
<feature type="transmembrane region" description="Helical" evidence="8">
    <location>
        <begin position="350"/>
        <end position="371"/>
    </location>
</feature>
<dbReference type="FunFam" id="1.20.1250.20:FF:000217">
    <property type="entry name" value="MFS lactose permease, putative"/>
    <property type="match status" value="1"/>
</dbReference>
<dbReference type="EMBL" id="WIWV01000041">
    <property type="protein sequence ID" value="KAF7716381.1"/>
    <property type="molecule type" value="Genomic_DNA"/>
</dbReference>
<evidence type="ECO:0000256" key="8">
    <source>
        <dbReference type="SAM" id="Phobius"/>
    </source>
</evidence>